<proteinExistence type="predicted"/>
<dbReference type="InterPro" id="IPR044894">
    <property type="entry name" value="TubC_N_sf"/>
</dbReference>
<dbReference type="Pfam" id="PF18563">
    <property type="entry name" value="TubC_N"/>
    <property type="match status" value="1"/>
</dbReference>
<gene>
    <name evidence="5" type="ORF">FLL46_19040</name>
</gene>
<dbReference type="SUPFAM" id="SSF53474">
    <property type="entry name" value="alpha/beta-Hydrolases"/>
    <property type="match status" value="1"/>
</dbReference>
<dbReference type="InterPro" id="IPR045851">
    <property type="entry name" value="AMP-bd_C_sf"/>
</dbReference>
<accession>A0A545U962</accession>
<dbReference type="InterPro" id="IPR020806">
    <property type="entry name" value="PKS_PP-bd"/>
</dbReference>
<reference evidence="5 6" key="1">
    <citation type="submission" date="2019-07" db="EMBL/GenBank/DDBJ databases">
        <title>Draft genome for Aliikangiella sp. M105.</title>
        <authorList>
            <person name="Wang G."/>
        </authorList>
    </citation>
    <scope>NUCLEOTIDE SEQUENCE [LARGE SCALE GENOMIC DNA]</scope>
    <source>
        <strain evidence="5 6">M105</strain>
    </source>
</reference>
<dbReference type="Proteomes" id="UP000315439">
    <property type="component" value="Unassembled WGS sequence"/>
</dbReference>
<dbReference type="Pfam" id="PF00550">
    <property type="entry name" value="PP-binding"/>
    <property type="match status" value="1"/>
</dbReference>
<dbReference type="SMART" id="SM01294">
    <property type="entry name" value="PKS_PP_betabranch"/>
    <property type="match status" value="1"/>
</dbReference>
<dbReference type="PANTHER" id="PTHR45527:SF1">
    <property type="entry name" value="FATTY ACID SYNTHASE"/>
    <property type="match status" value="1"/>
</dbReference>
<dbReference type="FunFam" id="1.10.1200.10:FF:000005">
    <property type="entry name" value="Nonribosomal peptide synthetase 1"/>
    <property type="match status" value="1"/>
</dbReference>
<keyword evidence="2" id="KW-0596">Phosphopantetheine</keyword>
<dbReference type="InterPro" id="IPR010071">
    <property type="entry name" value="AA_adenyl_dom"/>
</dbReference>
<dbReference type="InterPro" id="IPR029058">
    <property type="entry name" value="AB_hydrolase_fold"/>
</dbReference>
<dbReference type="FunFam" id="3.40.50.980:FF:000001">
    <property type="entry name" value="Non-ribosomal peptide synthetase"/>
    <property type="match status" value="1"/>
</dbReference>
<dbReference type="Gene3D" id="3.30.300.30">
    <property type="match status" value="1"/>
</dbReference>
<dbReference type="InterPro" id="IPR020802">
    <property type="entry name" value="TesA-like"/>
</dbReference>
<dbReference type="SMART" id="SM00823">
    <property type="entry name" value="PKS_PP"/>
    <property type="match status" value="1"/>
</dbReference>
<evidence type="ECO:0000256" key="3">
    <source>
        <dbReference type="ARBA" id="ARBA00022553"/>
    </source>
</evidence>
<dbReference type="SUPFAM" id="SSF56801">
    <property type="entry name" value="Acetyl-CoA synthetase-like"/>
    <property type="match status" value="1"/>
</dbReference>
<dbReference type="GO" id="GO:0043041">
    <property type="term" value="P:amino acid activation for nonribosomal peptide biosynthetic process"/>
    <property type="evidence" value="ECO:0007669"/>
    <property type="project" value="TreeGrafter"/>
</dbReference>
<dbReference type="InterPro" id="IPR006162">
    <property type="entry name" value="Ppantetheine_attach_site"/>
</dbReference>
<comment type="caution">
    <text evidence="5">The sequence shown here is derived from an EMBL/GenBank/DDBJ whole genome shotgun (WGS) entry which is preliminary data.</text>
</comment>
<dbReference type="CDD" id="cd19531">
    <property type="entry name" value="LCL_NRPS-like"/>
    <property type="match status" value="1"/>
</dbReference>
<dbReference type="Gene3D" id="3.30.559.10">
    <property type="entry name" value="Chloramphenicol acetyltransferase-like domain"/>
    <property type="match status" value="1"/>
</dbReference>
<dbReference type="SUPFAM" id="SSF52777">
    <property type="entry name" value="CoA-dependent acyltransferases"/>
    <property type="match status" value="2"/>
</dbReference>
<dbReference type="Gene3D" id="2.30.38.10">
    <property type="entry name" value="Luciferase, Domain 3"/>
    <property type="match status" value="1"/>
</dbReference>
<dbReference type="PROSITE" id="PS00018">
    <property type="entry name" value="EF_HAND_1"/>
    <property type="match status" value="1"/>
</dbReference>
<dbReference type="Gene3D" id="3.40.50.980">
    <property type="match status" value="2"/>
</dbReference>
<dbReference type="PROSITE" id="PS00012">
    <property type="entry name" value="PHOSPHOPANTETHEINE"/>
    <property type="match status" value="1"/>
</dbReference>
<dbReference type="GO" id="GO:0031177">
    <property type="term" value="F:phosphopantetheine binding"/>
    <property type="evidence" value="ECO:0007669"/>
    <property type="project" value="InterPro"/>
</dbReference>
<dbReference type="Gene3D" id="3.30.559.30">
    <property type="entry name" value="Nonribosomal peptide synthetase, condensation domain"/>
    <property type="match status" value="1"/>
</dbReference>
<dbReference type="PROSITE" id="PS50075">
    <property type="entry name" value="CARRIER"/>
    <property type="match status" value="1"/>
</dbReference>
<dbReference type="GO" id="GO:0005829">
    <property type="term" value="C:cytosol"/>
    <property type="evidence" value="ECO:0007669"/>
    <property type="project" value="TreeGrafter"/>
</dbReference>
<evidence type="ECO:0000256" key="1">
    <source>
        <dbReference type="ARBA" id="ARBA00001957"/>
    </source>
</evidence>
<dbReference type="SUPFAM" id="SSF47336">
    <property type="entry name" value="ACP-like"/>
    <property type="match status" value="1"/>
</dbReference>
<dbReference type="InterPro" id="IPR020845">
    <property type="entry name" value="AMP-binding_CS"/>
</dbReference>
<dbReference type="NCBIfam" id="TIGR01733">
    <property type="entry name" value="AA-adenyl-dom"/>
    <property type="match status" value="1"/>
</dbReference>
<dbReference type="InterPro" id="IPR041464">
    <property type="entry name" value="TubC_N"/>
</dbReference>
<feature type="domain" description="Carrier" evidence="4">
    <location>
        <begin position="1060"/>
        <end position="1137"/>
    </location>
</feature>
<dbReference type="InterPro" id="IPR001242">
    <property type="entry name" value="Condensation_dom"/>
</dbReference>
<dbReference type="Gene3D" id="1.10.1200.10">
    <property type="entry name" value="ACP-like"/>
    <property type="match status" value="1"/>
</dbReference>
<protein>
    <submittedName>
        <fullName evidence="5">Amino acid adenylation domain-containing protein</fullName>
    </submittedName>
</protein>
<dbReference type="Gene3D" id="3.40.50.1820">
    <property type="entry name" value="alpha/beta hydrolase"/>
    <property type="match status" value="1"/>
</dbReference>
<dbReference type="PANTHER" id="PTHR45527">
    <property type="entry name" value="NONRIBOSOMAL PEPTIDE SYNTHETASE"/>
    <property type="match status" value="1"/>
</dbReference>
<dbReference type="GO" id="GO:0009239">
    <property type="term" value="P:enterobactin biosynthetic process"/>
    <property type="evidence" value="ECO:0007669"/>
    <property type="project" value="TreeGrafter"/>
</dbReference>
<keyword evidence="3" id="KW-0597">Phosphoprotein</keyword>
<dbReference type="InterPro" id="IPR018247">
    <property type="entry name" value="EF_Hand_1_Ca_BS"/>
</dbReference>
<dbReference type="SMART" id="SM00824">
    <property type="entry name" value="PKS_TE"/>
    <property type="match status" value="1"/>
</dbReference>
<dbReference type="FunFam" id="2.30.38.10:FF:000001">
    <property type="entry name" value="Non-ribosomal peptide synthetase PvdI"/>
    <property type="match status" value="1"/>
</dbReference>
<dbReference type="Gene3D" id="1.10.10.1830">
    <property type="entry name" value="Non-ribosomal peptide synthase, adenylation domain"/>
    <property type="match status" value="1"/>
</dbReference>
<dbReference type="InterPro" id="IPR036736">
    <property type="entry name" value="ACP-like_sf"/>
</dbReference>
<evidence type="ECO:0000313" key="5">
    <source>
        <dbReference type="EMBL" id="TQV86008.1"/>
    </source>
</evidence>
<dbReference type="OrthoDB" id="9757559at2"/>
<dbReference type="InterPro" id="IPR023213">
    <property type="entry name" value="CAT-like_dom_sf"/>
</dbReference>
<dbReference type="FunFam" id="3.30.559.30:FF:000001">
    <property type="entry name" value="Non-ribosomal peptide synthetase"/>
    <property type="match status" value="1"/>
</dbReference>
<dbReference type="EMBL" id="VIKS01000011">
    <property type="protein sequence ID" value="TQV86008.1"/>
    <property type="molecule type" value="Genomic_DNA"/>
</dbReference>
<dbReference type="GO" id="GO:0047527">
    <property type="term" value="F:2,3-dihydroxybenzoate-serine ligase activity"/>
    <property type="evidence" value="ECO:0007669"/>
    <property type="project" value="TreeGrafter"/>
</dbReference>
<sequence>MTVFALINKVHAKGIKLWEEGGQLKLKTPKGALTEEIREQLVANKSDIIAFLQQVSTTNKIPPILPVDRNEHQQLPLSFAQERLWFIEQLEGPGASYNVPGALMIKSELDIAQVEKAFSIIVARHDNLRTTFPTENGVAQQKILEEIDFKLEIIDLNEDKSINLEDVKESTLKKAKQLCQVEAATPFDLASGPLIRGKIIKLAQHAHILILNMHHIISDGWSIAVLIKEFGAIMEGLEQGNENMLPPLPIQYVDYSVWQRKWLEEGGVLEQQLTYWQQKLDGVAESLALATDYPRQSVQSFNGANYSFKLESPLTEKLKELSEQNGCTLFMTLLAAFKVLLFRYSGQEDICVGSPIANRQYGETESLIGMFVNTLALRSELTGEDSFETVLNKVKRTCLEAYEHQDTPFEKIVERVQPQRNMAMSPLFQVMVILQNIETDSLDSQIQPYPLDTSISKFDLTVEFTETSQGLSALFEYSTALFKSDTMVRMAEHFRHLCNAIVAAPETKIKSFNFIEKKEQDRLLIEFNNTAVDYPKDQCLHQLFAAQAKCNPDNVAVVFEQTQMTYRQLFEKSSELAFYLQDQGIKPDDLVGICLRRSPSMLIAMLGILQAGAAYVPLDPEYPDERLAYILKDSQAHIVLTEKKLKEKLNQLVAANTQLIAIDQQGAEISKCVAELKNHNVELRQLAAPENLAYIIYTSGSTGQPKGVAIEHHSPVTLINWASDVYSRQELSGVLASTSICFDLSVYEIFLTLANGGKIILVPNALEIVNLEDKSAVSLINTVPSAIEELVRLNAIPESVQTINLAGEPLLPTLVDKIYQHSQVKKVYDLYGPSEDTTYSTFILREKNAPQTIGRPIANTQVYILDQNLNSQPIGVPGELHIAGDGLARGYLNQPQLTHEKFIENPFYSEETTSHKSSTKSRLYRTGDLARWLDNGTIEYLGRIDTQVKIRGFRIEIGEIESQLNDHPQIKSCAVVAQGEGAGKQLVAFYVINHSDSSPANNSITNDSLKNYLKQSLPEYMLPANFVSLETIPLTQNGKINRRVLESLEVSLESSQVYVAPSNQSEKILTKIWAEVLNLDAEKIGVNDNFFELGGHSLLAVQLLAKINQQFRQSLPLSILFATPDIASLAEKLRSKNTTVFDILVPIQPEGNNPPVFAMPGVGGNVLSLQPLSRALGNTQPFYGLQAVGVDGKSTPFYSVEQTAVANVNALRRIQQKGPYRLLGHSYGGVVAFEMARLLLEQNEEIHSLILLDSVAPSIARKQVVSDEITTLIEVCTKIAELSDIQLTLNVETLQQVAQSERNNYVAQLMITQGVDISVEQFNTYYKVFEANERCYRDYHPLLLPKNIKVYLYRAVQGNGDILKLADDYGWGELLNNSVDIQDVHADHFSLLEKEHIGKIADSILNTLTTTR</sequence>
<keyword evidence="6" id="KW-1185">Reference proteome</keyword>
<organism evidence="5 6">
    <name type="scientific">Aliikangiella coralliicola</name>
    <dbReference type="NCBI Taxonomy" id="2592383"/>
    <lineage>
        <taxon>Bacteria</taxon>
        <taxon>Pseudomonadati</taxon>
        <taxon>Pseudomonadota</taxon>
        <taxon>Gammaproteobacteria</taxon>
        <taxon>Oceanospirillales</taxon>
        <taxon>Pleioneaceae</taxon>
        <taxon>Aliikangiella</taxon>
    </lineage>
</organism>
<dbReference type="RefSeq" id="WP_142932927.1">
    <property type="nucleotide sequence ID" value="NZ_ML660167.1"/>
</dbReference>
<dbReference type="Pfam" id="PF00975">
    <property type="entry name" value="Thioesterase"/>
    <property type="match status" value="1"/>
</dbReference>
<dbReference type="FunFam" id="3.40.50.12780:FF:000012">
    <property type="entry name" value="Non-ribosomal peptide synthetase"/>
    <property type="match status" value="1"/>
</dbReference>
<dbReference type="InterPro" id="IPR001031">
    <property type="entry name" value="Thioesterase"/>
</dbReference>
<name>A0A545U962_9GAMM</name>
<dbReference type="PROSITE" id="PS00455">
    <property type="entry name" value="AMP_BINDING"/>
    <property type="match status" value="1"/>
</dbReference>
<dbReference type="InterPro" id="IPR000873">
    <property type="entry name" value="AMP-dep_synth/lig_dom"/>
</dbReference>
<dbReference type="InterPro" id="IPR009081">
    <property type="entry name" value="PP-bd_ACP"/>
</dbReference>
<dbReference type="Pfam" id="PF13193">
    <property type="entry name" value="AMP-binding_C"/>
    <property type="match status" value="1"/>
</dbReference>
<dbReference type="Pfam" id="PF00668">
    <property type="entry name" value="Condensation"/>
    <property type="match status" value="1"/>
</dbReference>
<dbReference type="Pfam" id="PF00501">
    <property type="entry name" value="AMP-binding"/>
    <property type="match status" value="1"/>
</dbReference>
<dbReference type="InterPro" id="IPR025110">
    <property type="entry name" value="AMP-bd_C"/>
</dbReference>
<comment type="cofactor">
    <cofactor evidence="1">
        <name>pantetheine 4'-phosphate</name>
        <dbReference type="ChEBI" id="CHEBI:47942"/>
    </cofactor>
</comment>
<evidence type="ECO:0000256" key="2">
    <source>
        <dbReference type="ARBA" id="ARBA00022450"/>
    </source>
</evidence>
<evidence type="ECO:0000259" key="4">
    <source>
        <dbReference type="PROSITE" id="PS50075"/>
    </source>
</evidence>
<evidence type="ECO:0000313" key="6">
    <source>
        <dbReference type="Proteomes" id="UP000315439"/>
    </source>
</evidence>
<dbReference type="GO" id="GO:0009366">
    <property type="term" value="C:enterobactin synthetase complex"/>
    <property type="evidence" value="ECO:0007669"/>
    <property type="project" value="TreeGrafter"/>
</dbReference>